<gene>
    <name evidence="3" type="ORF">JCGZ_17823</name>
</gene>
<organism evidence="3 4">
    <name type="scientific">Jatropha curcas</name>
    <name type="common">Barbados nut</name>
    <dbReference type="NCBI Taxonomy" id="180498"/>
    <lineage>
        <taxon>Eukaryota</taxon>
        <taxon>Viridiplantae</taxon>
        <taxon>Streptophyta</taxon>
        <taxon>Embryophyta</taxon>
        <taxon>Tracheophyta</taxon>
        <taxon>Spermatophyta</taxon>
        <taxon>Magnoliopsida</taxon>
        <taxon>eudicotyledons</taxon>
        <taxon>Gunneridae</taxon>
        <taxon>Pentapetalae</taxon>
        <taxon>rosids</taxon>
        <taxon>fabids</taxon>
        <taxon>Malpighiales</taxon>
        <taxon>Euphorbiaceae</taxon>
        <taxon>Crotonoideae</taxon>
        <taxon>Jatropheae</taxon>
        <taxon>Jatropha</taxon>
    </lineage>
</organism>
<evidence type="ECO:0000313" key="3">
    <source>
        <dbReference type="EMBL" id="KDP26665.1"/>
    </source>
</evidence>
<reference evidence="3 4" key="1">
    <citation type="journal article" date="2014" name="PLoS ONE">
        <title>Global Analysis of Gene Expression Profiles in Physic Nut (Jatropha curcas L.) Seedlings Exposed to Salt Stress.</title>
        <authorList>
            <person name="Zhang L."/>
            <person name="Zhang C."/>
            <person name="Wu P."/>
            <person name="Chen Y."/>
            <person name="Li M."/>
            <person name="Jiang H."/>
            <person name="Wu G."/>
        </authorList>
    </citation>
    <scope>NUCLEOTIDE SEQUENCE [LARGE SCALE GENOMIC DNA]</scope>
    <source>
        <strain evidence="4">cv. GZQX0401</strain>
        <tissue evidence="3">Young leaves</tissue>
    </source>
</reference>
<dbReference type="PANTHER" id="PTHR33597:SF23">
    <property type="entry name" value="METHYLTRANSFERASE TYPE 11 DOMAIN-CONTAINING PROTEIN"/>
    <property type="match status" value="1"/>
</dbReference>
<accession>A0A067K343</accession>
<dbReference type="Pfam" id="PF25276">
    <property type="entry name" value="DUF7870"/>
    <property type="match status" value="1"/>
</dbReference>
<keyword evidence="1" id="KW-1133">Transmembrane helix</keyword>
<dbReference type="AlphaFoldDB" id="A0A067K343"/>
<dbReference type="OrthoDB" id="1919622at2759"/>
<keyword evidence="4" id="KW-1185">Reference proteome</keyword>
<evidence type="ECO:0000313" key="4">
    <source>
        <dbReference type="Proteomes" id="UP000027138"/>
    </source>
</evidence>
<dbReference type="EMBL" id="KK914893">
    <property type="protein sequence ID" value="KDP26665.1"/>
    <property type="molecule type" value="Genomic_DNA"/>
</dbReference>
<proteinExistence type="predicted"/>
<dbReference type="Proteomes" id="UP000027138">
    <property type="component" value="Unassembled WGS sequence"/>
</dbReference>
<sequence length="407" mass="46419">MEFAHGGRTKEHSKMKQSQNGDYELNSVTLLVIKLSDLRVLHIVSRSLFLVVVILTLPWIGSILKQFSSTAYYDDLSADDFVSDIIDVEFLDSLLIDLANEGLIKKGNKALFVCSGIGAIIDDSRFLNANEIDFVLGSNLGQHVLLHDASFDFVFAFGYEDVESLDSIVKVGGILVAQLSDFPNDIQKQFNYKVVYLRQYRSTIVAMRKTSLTSKLAGSSAKRKLFEMESEAKKDALNGLEDVLLEPPRKVFAKSTKSMSKFNYFPDLLGDSLEDYPRRVFVDVSLHEQKNVVKAWFSENYPTRNQKFETYNIEMVSEGVSKMVSPGIDVSNWLMKNVKEDEFVVMKAEAEVVEEMMQRRTINLVDELFLECQNQWEGKKSKRAYWECLALYGRLRDKGIAVHQWWG</sequence>
<name>A0A067K343_JATCU</name>
<dbReference type="InterPro" id="IPR057192">
    <property type="entry name" value="DUF7870"/>
</dbReference>
<feature type="transmembrane region" description="Helical" evidence="1">
    <location>
        <begin position="43"/>
        <end position="61"/>
    </location>
</feature>
<dbReference type="STRING" id="180498.A0A067K343"/>
<keyword evidence="1" id="KW-0812">Transmembrane</keyword>
<keyword evidence="1" id="KW-0472">Membrane</keyword>
<dbReference type="PANTHER" id="PTHR33597">
    <property type="entry name" value="OS02G0760400 PROTEIN"/>
    <property type="match status" value="1"/>
</dbReference>
<protein>
    <recommendedName>
        <fullName evidence="2">DUF7870 domain-containing protein</fullName>
    </recommendedName>
</protein>
<dbReference type="KEGG" id="jcu:105644669"/>
<evidence type="ECO:0000256" key="1">
    <source>
        <dbReference type="SAM" id="Phobius"/>
    </source>
</evidence>
<evidence type="ECO:0000259" key="2">
    <source>
        <dbReference type="Pfam" id="PF25276"/>
    </source>
</evidence>
<feature type="domain" description="DUF7870" evidence="2">
    <location>
        <begin position="237"/>
        <end position="406"/>
    </location>
</feature>